<evidence type="ECO:0000256" key="1">
    <source>
        <dbReference type="ARBA" id="ARBA00004843"/>
    </source>
</evidence>
<dbReference type="PIRSF" id="PIRSF000102">
    <property type="entry name" value="Lac_mal_DH"/>
    <property type="match status" value="1"/>
</dbReference>
<dbReference type="InterPro" id="IPR022383">
    <property type="entry name" value="Lactate/malate_DH_C"/>
</dbReference>
<dbReference type="GO" id="GO:0004459">
    <property type="term" value="F:L-lactate dehydrogenase (NAD+) activity"/>
    <property type="evidence" value="ECO:0007669"/>
    <property type="project" value="UniProtKB-EC"/>
</dbReference>
<reference evidence="10 11" key="1">
    <citation type="journal article" date="2023" name="ISME J.">
        <title>Thermophilic Dehalococcoidia with unusual traits shed light on an unexpected past.</title>
        <authorList>
            <person name="Palmer M."/>
            <person name="Covington J.K."/>
            <person name="Zhou E.M."/>
            <person name="Thomas S.C."/>
            <person name="Habib N."/>
            <person name="Seymour C.O."/>
            <person name="Lai D."/>
            <person name="Johnston J."/>
            <person name="Hashimi A."/>
            <person name="Jiao J.Y."/>
            <person name="Muok A.R."/>
            <person name="Liu L."/>
            <person name="Xian W.D."/>
            <person name="Zhi X.Y."/>
            <person name="Li M.M."/>
            <person name="Silva L.P."/>
            <person name="Bowen B.P."/>
            <person name="Louie K."/>
            <person name="Briegel A."/>
            <person name="Pett-Ridge J."/>
            <person name="Weber P.K."/>
            <person name="Tocheva E.I."/>
            <person name="Woyke T."/>
            <person name="Northen T.R."/>
            <person name="Mayali X."/>
            <person name="Li W.J."/>
            <person name="Hedlund B.P."/>
        </authorList>
    </citation>
    <scope>NUCLEOTIDE SEQUENCE [LARGE SCALE GENOMIC DNA]</scope>
    <source>
        <strain evidence="10 11">YIM 72310</strain>
    </source>
</reference>
<gene>
    <name evidence="7" type="primary">ldh</name>
    <name evidence="10" type="ORF">O0235_11410</name>
</gene>
<dbReference type="EMBL" id="CP115149">
    <property type="protein sequence ID" value="WBL35383.1"/>
    <property type="molecule type" value="Genomic_DNA"/>
</dbReference>
<comment type="pathway">
    <text evidence="1 7">Fermentation; pyruvate fermentation to lactate; (S)-lactate from pyruvate: step 1/1.</text>
</comment>
<dbReference type="SUPFAM" id="SSF51735">
    <property type="entry name" value="NAD(P)-binding Rossmann-fold domains"/>
    <property type="match status" value="1"/>
</dbReference>
<sequence>MQVGIVGAGMVGATTAFAAVLLRAASEVVLVDIDRAKAEAHADDIFHAVPFAGHARVRAGDFADLAGARAVVLACGVSQQPGETRLQLLGRNAAVFREVVPGVVRAAPGAILIVVSNPVDVLTCVALEASGLPAGRVIGSGTTLDTARFRALLADHLRVAPQSVHAYVVGEHGDSEVLLWSSAAVGGLPLDAAAANLGRPLTREDRQRIDDAVRRAAYRIIAGKGATYYGVAGAVARLLRAIRDDERAVLTVSAVGRPGASYGDVALSLPRVVGAGGIEAELLPPLADDEADALARSAGILRDALRSLPRP</sequence>
<feature type="domain" description="Lactate/malate dehydrogenase C-terminal" evidence="9">
    <location>
        <begin position="142"/>
        <end position="305"/>
    </location>
</feature>
<feature type="binding site" evidence="7">
    <location>
        <position position="37"/>
    </location>
    <ligand>
        <name>NAD(+)</name>
        <dbReference type="ChEBI" id="CHEBI:57540"/>
    </ligand>
</feature>
<dbReference type="InterPro" id="IPR036291">
    <property type="entry name" value="NAD(P)-bd_dom_sf"/>
</dbReference>
<comment type="similarity">
    <text evidence="2 7">Belongs to the LDH/MDH superfamily. LDH family.</text>
</comment>
<feature type="binding site" evidence="7">
    <location>
        <position position="165"/>
    </location>
    <ligand>
        <name>beta-D-fructose 1,6-bisphosphate</name>
        <dbReference type="ChEBI" id="CHEBI:32966"/>
        <note>allosteric activator</note>
    </ligand>
</feature>
<dbReference type="RefSeq" id="WP_270055910.1">
    <property type="nucleotide sequence ID" value="NZ_CP115149.1"/>
</dbReference>
<feature type="binding site" evidence="7">
    <location>
        <position position="140"/>
    </location>
    <ligand>
        <name>NAD(+)</name>
        <dbReference type="ChEBI" id="CHEBI:57540"/>
    </ligand>
</feature>
<feature type="active site" description="Proton acceptor" evidence="7">
    <location>
        <position position="172"/>
    </location>
</feature>
<feature type="binding site" evidence="7">
    <location>
        <position position="79"/>
    </location>
    <ligand>
        <name>substrate</name>
    </ligand>
</feature>
<evidence type="ECO:0000256" key="7">
    <source>
        <dbReference type="HAMAP-Rule" id="MF_00488"/>
    </source>
</evidence>
<evidence type="ECO:0000259" key="9">
    <source>
        <dbReference type="Pfam" id="PF02866"/>
    </source>
</evidence>
<evidence type="ECO:0000313" key="11">
    <source>
        <dbReference type="Proteomes" id="UP001212803"/>
    </source>
</evidence>
<dbReference type="InterPro" id="IPR015955">
    <property type="entry name" value="Lactate_DH/Glyco_Ohase_4_C"/>
</dbReference>
<comment type="function">
    <text evidence="7">Catalyzes the conversion of lactate to pyruvate.</text>
</comment>
<dbReference type="PANTHER" id="PTHR43128:SF16">
    <property type="entry name" value="L-LACTATE DEHYDROGENASE"/>
    <property type="match status" value="1"/>
</dbReference>
<feature type="domain" description="Lactate/malate dehydrogenase N-terminal" evidence="8">
    <location>
        <begin position="2"/>
        <end position="139"/>
    </location>
</feature>
<feature type="binding site" evidence="7">
    <location>
        <position position="227"/>
    </location>
    <ligand>
        <name>substrate</name>
    </ligand>
</feature>
<evidence type="ECO:0000256" key="4">
    <source>
        <dbReference type="ARBA" id="ARBA00023002"/>
    </source>
</evidence>
<name>A0ABY7M5X5_9CHLR</name>
<evidence type="ECO:0000259" key="8">
    <source>
        <dbReference type="Pfam" id="PF00056"/>
    </source>
</evidence>
<keyword evidence="7" id="KW-0597">Phosphoprotein</keyword>
<dbReference type="PRINTS" id="PR00086">
    <property type="entry name" value="LLDHDRGNASE"/>
</dbReference>
<comment type="subunit">
    <text evidence="7">Homotetramer.</text>
</comment>
<feature type="binding site" evidence="7">
    <location>
        <begin position="115"/>
        <end position="117"/>
    </location>
    <ligand>
        <name>NAD(+)</name>
        <dbReference type="ChEBI" id="CHEBI:57540"/>
    </ligand>
</feature>
<organism evidence="10 11">
    <name type="scientific">Tepidiforma flava</name>
    <dbReference type="NCBI Taxonomy" id="3004094"/>
    <lineage>
        <taxon>Bacteria</taxon>
        <taxon>Bacillati</taxon>
        <taxon>Chloroflexota</taxon>
        <taxon>Tepidiformia</taxon>
        <taxon>Tepidiformales</taxon>
        <taxon>Tepidiformaceae</taxon>
        <taxon>Tepidiforma</taxon>
    </lineage>
</organism>
<protein>
    <recommendedName>
        <fullName evidence="3 7">L-lactate dehydrogenase</fullName>
        <shortName evidence="7">L-LDH</shortName>
        <ecNumber evidence="3 7">1.1.1.27</ecNumber>
    </recommendedName>
</protein>
<proteinExistence type="inferred from homology"/>
<evidence type="ECO:0000256" key="6">
    <source>
        <dbReference type="ARBA" id="ARBA00049258"/>
    </source>
</evidence>
<dbReference type="NCBIfam" id="TIGR01771">
    <property type="entry name" value="L-LDH-NAD"/>
    <property type="match status" value="1"/>
</dbReference>
<evidence type="ECO:0000256" key="3">
    <source>
        <dbReference type="ARBA" id="ARBA00012967"/>
    </source>
</evidence>
<feature type="binding site" evidence="7">
    <location>
        <position position="85"/>
    </location>
    <ligand>
        <name>substrate</name>
    </ligand>
</feature>
<dbReference type="InterPro" id="IPR001236">
    <property type="entry name" value="Lactate/malate_DH_N"/>
</dbReference>
<evidence type="ECO:0000313" key="10">
    <source>
        <dbReference type="EMBL" id="WBL35383.1"/>
    </source>
</evidence>
<feature type="binding site" evidence="7">
    <location>
        <begin position="76"/>
        <end position="77"/>
    </location>
    <ligand>
        <name>NAD(+)</name>
        <dbReference type="ChEBI" id="CHEBI:57540"/>
    </ligand>
</feature>
<dbReference type="Gene3D" id="3.90.110.10">
    <property type="entry name" value="Lactate dehydrogenase/glycoside hydrolase, family 4, C-terminal"/>
    <property type="match status" value="1"/>
</dbReference>
<keyword evidence="4 7" id="KW-0560">Oxidoreductase</keyword>
<dbReference type="PANTHER" id="PTHR43128">
    <property type="entry name" value="L-2-HYDROXYCARBOXYLATE DEHYDROGENASE (NAD(P)(+))"/>
    <property type="match status" value="1"/>
</dbReference>
<evidence type="ECO:0000256" key="2">
    <source>
        <dbReference type="ARBA" id="ARBA00006054"/>
    </source>
</evidence>
<dbReference type="InterPro" id="IPR011304">
    <property type="entry name" value="L-lactate_DH"/>
</dbReference>
<dbReference type="Pfam" id="PF02866">
    <property type="entry name" value="Ldh_1_C"/>
    <property type="match status" value="1"/>
</dbReference>
<dbReference type="InterPro" id="IPR018177">
    <property type="entry name" value="L-lactate_DH_AS"/>
</dbReference>
<feature type="binding site" evidence="7">
    <location>
        <position position="150"/>
    </location>
    <ligand>
        <name>beta-D-fructose 1,6-bisphosphate</name>
        <dbReference type="ChEBI" id="CHEBI:32966"/>
        <note>allosteric activator</note>
    </ligand>
</feature>
<dbReference type="EC" id="1.1.1.27" evidence="3 7"/>
<dbReference type="PROSITE" id="PS00064">
    <property type="entry name" value="L_LDH"/>
    <property type="match status" value="1"/>
</dbReference>
<feature type="binding site" evidence="7">
    <location>
        <position position="11"/>
    </location>
    <ligand>
        <name>NAD(+)</name>
        <dbReference type="ChEBI" id="CHEBI:57540"/>
    </ligand>
</feature>
<dbReference type="SUPFAM" id="SSF56327">
    <property type="entry name" value="LDH C-terminal domain-like"/>
    <property type="match status" value="1"/>
</dbReference>
<dbReference type="InterPro" id="IPR001557">
    <property type="entry name" value="L-lactate/malate_DH"/>
</dbReference>
<accession>A0ABY7M5X5</accession>
<dbReference type="Pfam" id="PF00056">
    <property type="entry name" value="Ldh_1_N"/>
    <property type="match status" value="1"/>
</dbReference>
<evidence type="ECO:0000256" key="5">
    <source>
        <dbReference type="ARBA" id="ARBA00023027"/>
    </source>
</evidence>
<comment type="subcellular location">
    <subcellularLocation>
        <location evidence="7">Cytoplasm</location>
    </subcellularLocation>
</comment>
<comment type="catalytic activity">
    <reaction evidence="6 7">
        <text>(S)-lactate + NAD(+) = pyruvate + NADH + H(+)</text>
        <dbReference type="Rhea" id="RHEA:23444"/>
        <dbReference type="ChEBI" id="CHEBI:15361"/>
        <dbReference type="ChEBI" id="CHEBI:15378"/>
        <dbReference type="ChEBI" id="CHEBI:16651"/>
        <dbReference type="ChEBI" id="CHEBI:57540"/>
        <dbReference type="ChEBI" id="CHEBI:57945"/>
        <dbReference type="EC" id="1.1.1.27"/>
    </reaction>
</comment>
<dbReference type="Proteomes" id="UP001212803">
    <property type="component" value="Chromosome"/>
</dbReference>
<feature type="modified residue" description="Phosphotyrosine" evidence="7">
    <location>
        <position position="218"/>
    </location>
</feature>
<comment type="activity regulation">
    <text evidence="7">Allosterically activated by fructose 1,6-bisphosphate (FBP).</text>
</comment>
<feature type="binding site" evidence="7">
    <location>
        <begin position="145"/>
        <end position="148"/>
    </location>
    <ligand>
        <name>substrate</name>
    </ligand>
</feature>
<keyword evidence="5 7" id="KW-0520">NAD</keyword>
<feature type="binding site" evidence="7">
    <location>
        <begin position="117"/>
        <end position="120"/>
    </location>
    <ligand>
        <name>substrate</name>
    </ligand>
</feature>
<keyword evidence="7" id="KW-0963">Cytoplasm</keyword>
<keyword evidence="11" id="KW-1185">Reference proteome</keyword>
<dbReference type="HAMAP" id="MF_00488">
    <property type="entry name" value="Lactate_dehydrog"/>
    <property type="match status" value="1"/>
</dbReference>
<dbReference type="Gene3D" id="3.40.50.720">
    <property type="entry name" value="NAD(P)-binding Rossmann-like Domain"/>
    <property type="match status" value="1"/>
</dbReference>
<comment type="caution">
    <text evidence="7">Lacks conserved residue(s) required for the propagation of feature annotation.</text>
</comment>
<keyword evidence="7" id="KW-0021">Allosteric enzyme</keyword>
<feature type="binding site" evidence="7">
    <location>
        <position position="32"/>
    </location>
    <ligand>
        <name>NAD(+)</name>
        <dbReference type="ChEBI" id="CHEBI:57540"/>
    </ligand>
</feature>